<dbReference type="EMBL" id="SGPK01000016">
    <property type="protein sequence ID" value="THH11309.1"/>
    <property type="molecule type" value="Genomic_DNA"/>
</dbReference>
<evidence type="ECO:0000256" key="1">
    <source>
        <dbReference type="SAM" id="MobiDB-lite"/>
    </source>
</evidence>
<gene>
    <name evidence="2" type="ORF">EW145_g731</name>
</gene>
<feature type="region of interest" description="Disordered" evidence="1">
    <location>
        <begin position="202"/>
        <end position="224"/>
    </location>
</feature>
<accession>A0A4S4LHE1</accession>
<dbReference type="OrthoDB" id="1028014at2759"/>
<organism evidence="2 3">
    <name type="scientific">Phellinidium pouzarii</name>
    <dbReference type="NCBI Taxonomy" id="167371"/>
    <lineage>
        <taxon>Eukaryota</taxon>
        <taxon>Fungi</taxon>
        <taxon>Dikarya</taxon>
        <taxon>Basidiomycota</taxon>
        <taxon>Agaricomycotina</taxon>
        <taxon>Agaricomycetes</taxon>
        <taxon>Hymenochaetales</taxon>
        <taxon>Hymenochaetaceae</taxon>
        <taxon>Phellinidium</taxon>
    </lineage>
</organism>
<dbReference type="Proteomes" id="UP000308199">
    <property type="component" value="Unassembled WGS sequence"/>
</dbReference>
<feature type="region of interest" description="Disordered" evidence="1">
    <location>
        <begin position="154"/>
        <end position="186"/>
    </location>
</feature>
<sequence>MSSESLRTPPRLINGRLLELRAVPDAGYGVYATEDIPAQTIVLTDPDPIIYAINGSEGFKTCSWCFRTTTKDSCDSFLERDGMSFCKDECMTSWKEKYEEEGLAAHAAVYEFIRSEEVCQLMDHDYKFETKCMLSEMEVEEIWSKAEEQAASIRSFRLSSEPNSDSTTLENGRQAREEAMRTPIPLQDPDDSVIVLVFNEHTSTINPPDGGSEPRHTRRSVYAA</sequence>
<dbReference type="SUPFAM" id="SSF82199">
    <property type="entry name" value="SET domain"/>
    <property type="match status" value="1"/>
</dbReference>
<dbReference type="InterPro" id="IPR046341">
    <property type="entry name" value="SET_dom_sf"/>
</dbReference>
<evidence type="ECO:0000313" key="3">
    <source>
        <dbReference type="Proteomes" id="UP000308199"/>
    </source>
</evidence>
<protein>
    <submittedName>
        <fullName evidence="2">Uncharacterized protein</fullName>
    </submittedName>
</protein>
<proteinExistence type="predicted"/>
<evidence type="ECO:0000313" key="2">
    <source>
        <dbReference type="EMBL" id="THH11309.1"/>
    </source>
</evidence>
<reference evidence="2 3" key="1">
    <citation type="submission" date="2019-02" db="EMBL/GenBank/DDBJ databases">
        <title>Genome sequencing of the rare red list fungi Phellinidium pouzarii.</title>
        <authorList>
            <person name="Buettner E."/>
            <person name="Kellner H."/>
        </authorList>
    </citation>
    <scope>NUCLEOTIDE SEQUENCE [LARGE SCALE GENOMIC DNA]</scope>
    <source>
        <strain evidence="2 3">DSM 108285</strain>
    </source>
</reference>
<dbReference type="AlphaFoldDB" id="A0A4S4LHE1"/>
<comment type="caution">
    <text evidence="2">The sequence shown here is derived from an EMBL/GenBank/DDBJ whole genome shotgun (WGS) entry which is preliminary data.</text>
</comment>
<keyword evidence="3" id="KW-1185">Reference proteome</keyword>
<name>A0A4S4LHE1_9AGAM</name>
<feature type="compositionally biased region" description="Polar residues" evidence="1">
    <location>
        <begin position="157"/>
        <end position="171"/>
    </location>
</feature>